<dbReference type="PRINTS" id="PR00261">
    <property type="entry name" value="LDLRECEPTOR"/>
</dbReference>
<keyword evidence="5" id="KW-1133">Transmembrane helix</keyword>
<dbReference type="EMBL" id="CACRXK020030613">
    <property type="protein sequence ID" value="CAB4042684.1"/>
    <property type="molecule type" value="Genomic_DNA"/>
</dbReference>
<name>A0A7D9M2L6_PARCT</name>
<feature type="non-terminal residue" evidence="11">
    <location>
        <position position="119"/>
    </location>
</feature>
<gene>
    <name evidence="11" type="ORF">PACLA_8A089223</name>
</gene>
<organism evidence="11 12">
    <name type="scientific">Paramuricea clavata</name>
    <name type="common">Red gorgonian</name>
    <name type="synonym">Violescent sea-whip</name>
    <dbReference type="NCBI Taxonomy" id="317549"/>
    <lineage>
        <taxon>Eukaryota</taxon>
        <taxon>Metazoa</taxon>
        <taxon>Cnidaria</taxon>
        <taxon>Anthozoa</taxon>
        <taxon>Octocorallia</taxon>
        <taxon>Malacalcyonacea</taxon>
        <taxon>Plexauridae</taxon>
        <taxon>Paramuricea</taxon>
    </lineage>
</organism>
<evidence type="ECO:0000256" key="2">
    <source>
        <dbReference type="ARBA" id="ARBA00022692"/>
    </source>
</evidence>
<dbReference type="Proteomes" id="UP001152795">
    <property type="component" value="Unassembled WGS sequence"/>
</dbReference>
<feature type="disulfide bond" evidence="10">
    <location>
        <begin position="83"/>
        <end position="95"/>
    </location>
</feature>
<dbReference type="SMART" id="SM00192">
    <property type="entry name" value="LDLa"/>
    <property type="match status" value="3"/>
</dbReference>
<proteinExistence type="predicted"/>
<dbReference type="SUPFAM" id="SSF57424">
    <property type="entry name" value="LDL receptor-like module"/>
    <property type="match status" value="3"/>
</dbReference>
<dbReference type="GO" id="GO:0006898">
    <property type="term" value="P:receptor-mediated endocytosis"/>
    <property type="evidence" value="ECO:0007669"/>
    <property type="project" value="TreeGrafter"/>
</dbReference>
<dbReference type="PANTHER" id="PTHR22722">
    <property type="entry name" value="LOW-DENSITY LIPOPROTEIN RECEPTOR-RELATED PROTEIN 2-RELATED"/>
    <property type="match status" value="1"/>
</dbReference>
<evidence type="ECO:0000256" key="9">
    <source>
        <dbReference type="ARBA" id="ARBA00023180"/>
    </source>
</evidence>
<dbReference type="FunFam" id="4.10.400.10:FF:000002">
    <property type="entry name" value="Low-density lipoprotein receptor-related protein 1"/>
    <property type="match status" value="1"/>
</dbReference>
<comment type="subcellular location">
    <subcellularLocation>
        <location evidence="1">Membrane</location>
        <topology evidence="1">Single-pass membrane protein</topology>
    </subcellularLocation>
</comment>
<keyword evidence="4" id="KW-0677">Repeat</keyword>
<dbReference type="PROSITE" id="PS01209">
    <property type="entry name" value="LDLRA_1"/>
    <property type="match status" value="3"/>
</dbReference>
<keyword evidence="12" id="KW-1185">Reference proteome</keyword>
<dbReference type="Gene3D" id="4.10.400.10">
    <property type="entry name" value="Low-density Lipoprotein Receptor"/>
    <property type="match status" value="3"/>
</dbReference>
<feature type="disulfide bond" evidence="10">
    <location>
        <begin position="57"/>
        <end position="75"/>
    </location>
</feature>
<dbReference type="InterPro" id="IPR002172">
    <property type="entry name" value="LDrepeatLR_classA_rpt"/>
</dbReference>
<evidence type="ECO:0000256" key="3">
    <source>
        <dbReference type="ARBA" id="ARBA00022729"/>
    </source>
</evidence>
<keyword evidence="6" id="KW-0472">Membrane</keyword>
<evidence type="ECO:0000256" key="7">
    <source>
        <dbReference type="ARBA" id="ARBA00023157"/>
    </source>
</evidence>
<dbReference type="PANTHER" id="PTHR22722:SF14">
    <property type="entry name" value="MEGALIN, ISOFORM A"/>
    <property type="match status" value="1"/>
</dbReference>
<sequence>VPTTPPRCPSDKFQCRTTLQCIPLEVKCNGEADCPDGSDELPSECKTTCKDLGMFECDNGRCINKTLVCDRRWDCGDSSDEECCGHSFKCANGVCITSSWTCDGEDDCGDNSDESEQKC</sequence>
<evidence type="ECO:0000256" key="4">
    <source>
        <dbReference type="ARBA" id="ARBA00022737"/>
    </source>
</evidence>
<evidence type="ECO:0000256" key="10">
    <source>
        <dbReference type="PROSITE-ProRule" id="PRU00124"/>
    </source>
</evidence>
<evidence type="ECO:0000256" key="1">
    <source>
        <dbReference type="ARBA" id="ARBA00004167"/>
    </source>
</evidence>
<dbReference type="InterPro" id="IPR036055">
    <property type="entry name" value="LDL_receptor-like_sf"/>
</dbReference>
<comment type="caution">
    <text evidence="11">The sequence shown here is derived from an EMBL/GenBank/DDBJ whole genome shotgun (WGS) entry which is preliminary data.</text>
</comment>
<evidence type="ECO:0000256" key="6">
    <source>
        <dbReference type="ARBA" id="ARBA00023136"/>
    </source>
</evidence>
<keyword evidence="7 10" id="KW-1015">Disulfide bond</keyword>
<keyword evidence="8 11" id="KW-0675">Receptor</keyword>
<dbReference type="InterPro" id="IPR023415">
    <property type="entry name" value="LDLR_class-A_CS"/>
</dbReference>
<evidence type="ECO:0000313" key="12">
    <source>
        <dbReference type="Proteomes" id="UP001152795"/>
    </source>
</evidence>
<accession>A0A7D9M2L6</accession>
<evidence type="ECO:0000256" key="5">
    <source>
        <dbReference type="ARBA" id="ARBA00022989"/>
    </source>
</evidence>
<dbReference type="CDD" id="cd00112">
    <property type="entry name" value="LDLa"/>
    <property type="match status" value="3"/>
</dbReference>
<dbReference type="GO" id="GO:0043235">
    <property type="term" value="C:receptor complex"/>
    <property type="evidence" value="ECO:0007669"/>
    <property type="project" value="TreeGrafter"/>
</dbReference>
<dbReference type="GO" id="GO:0042562">
    <property type="term" value="F:hormone binding"/>
    <property type="evidence" value="ECO:0007669"/>
    <property type="project" value="TreeGrafter"/>
</dbReference>
<keyword evidence="2" id="KW-0812">Transmembrane</keyword>
<dbReference type="PROSITE" id="PS50068">
    <property type="entry name" value="LDLRA_2"/>
    <property type="match status" value="3"/>
</dbReference>
<dbReference type="AlphaFoldDB" id="A0A7D9M2L6"/>
<feature type="disulfide bond" evidence="10">
    <location>
        <begin position="69"/>
        <end position="84"/>
    </location>
</feature>
<dbReference type="OrthoDB" id="10063075at2759"/>
<dbReference type="InterPro" id="IPR051221">
    <property type="entry name" value="LDLR-related"/>
</dbReference>
<feature type="disulfide bond" evidence="10">
    <location>
        <begin position="90"/>
        <end position="108"/>
    </location>
</feature>
<evidence type="ECO:0000313" key="11">
    <source>
        <dbReference type="EMBL" id="CAB4042684.1"/>
    </source>
</evidence>
<reference evidence="11" key="1">
    <citation type="submission" date="2020-04" db="EMBL/GenBank/DDBJ databases">
        <authorList>
            <person name="Alioto T."/>
            <person name="Alioto T."/>
            <person name="Gomez Garrido J."/>
        </authorList>
    </citation>
    <scope>NUCLEOTIDE SEQUENCE</scope>
    <source>
        <strain evidence="11">A484AB</strain>
    </source>
</reference>
<dbReference type="Pfam" id="PF00057">
    <property type="entry name" value="Ldl_recept_a"/>
    <property type="match status" value="2"/>
</dbReference>
<keyword evidence="9" id="KW-0325">Glycoprotein</keyword>
<evidence type="ECO:0000256" key="8">
    <source>
        <dbReference type="ARBA" id="ARBA00023170"/>
    </source>
</evidence>
<feature type="non-terminal residue" evidence="11">
    <location>
        <position position="1"/>
    </location>
</feature>
<keyword evidence="3" id="KW-0732">Signal</keyword>
<protein>
    <submittedName>
        <fullName evidence="11">Low-density lipo receptor-related 2 isoform X2</fullName>
    </submittedName>
</protein>
<dbReference type="GO" id="GO:0016324">
    <property type="term" value="C:apical plasma membrane"/>
    <property type="evidence" value="ECO:0007669"/>
    <property type="project" value="TreeGrafter"/>
</dbReference>
<comment type="caution">
    <text evidence="10">Lacks conserved residue(s) required for the propagation of feature annotation.</text>
</comment>